<dbReference type="PANTHER" id="PTHR46848">
    <property type="entry name" value="REGULATOR OF G-PROTEIN SIGNALING 3"/>
    <property type="match status" value="1"/>
</dbReference>
<dbReference type="PROSITE" id="PS50004">
    <property type="entry name" value="C2"/>
    <property type="match status" value="1"/>
</dbReference>
<feature type="compositionally biased region" description="Low complexity" evidence="1">
    <location>
        <begin position="98"/>
        <end position="112"/>
    </location>
</feature>
<evidence type="ECO:0000313" key="3">
    <source>
        <dbReference type="EMBL" id="SSX14692.1"/>
    </source>
</evidence>
<evidence type="ECO:0000259" key="2">
    <source>
        <dbReference type="PROSITE" id="PS50004"/>
    </source>
</evidence>
<dbReference type="VEuPathDB" id="VectorBase:CSON007421"/>
<reference evidence="4" key="2">
    <citation type="submission" date="2018-07" db="EMBL/GenBank/DDBJ databases">
        <authorList>
            <person name="Quirk P.G."/>
            <person name="Krulwich T.A."/>
        </authorList>
    </citation>
    <scope>NUCLEOTIDE SEQUENCE</scope>
</reference>
<protein>
    <submittedName>
        <fullName evidence="4">CSON007421 protein</fullName>
    </submittedName>
</protein>
<gene>
    <name evidence="4" type="primary">CSON007421</name>
</gene>
<dbReference type="InterPro" id="IPR032057">
    <property type="entry name" value="DUF4799"/>
</dbReference>
<feature type="region of interest" description="Disordered" evidence="1">
    <location>
        <begin position="257"/>
        <end position="289"/>
    </location>
</feature>
<dbReference type="InterPro" id="IPR000008">
    <property type="entry name" value="C2_dom"/>
</dbReference>
<evidence type="ECO:0000313" key="4">
    <source>
        <dbReference type="EMBL" id="SSX34089.1"/>
    </source>
</evidence>
<sequence>MLKWTVTKRADTNPYHGRRSLGALQPSKCESGTPTSTKSRLGRRSLATISVKDVELNKDKENRYTSTPCINPLRNHALVNNNDESLISTIALRDVSNITPNSTPNNNNNKNNNVKKRPFSNTPVMTSTIKKRHHNAHYSSTLPTFDVEYSPCEIKATPFSALPGLGESYYENARYFRDEIKPVLGKNSKNTEKETENTMKSNKNEENNKFSFKKPQIVKSVSPIPMNINENNEDSLHSSQMGDITLDKMIDAILESARKERPKRSASVKSKDSKCSVEFSPTYTPADDPAADLLKYEDNIDLSPSIKYLDAADKTIILDEVVTNEREVRTPDSPKIQGRKSLGKRRREDDSPPESCHLKRQRAVRRKIKTTTKTNQSPERKQTKCVSSPITPCYDIENTYIRKTFDEIAQIETPKLQIINSSSLSLYPASQIENKSILSTNYSKLSIEITPDMRCANMQASSTPTGEANMIRKCLTFSPRTGADDSMNKRSSVASTKSCYSNSRNTIVKGFIDVAIHVENQKLFIHAIRCKDLQRSTGTTINAYVKVAIISQENEKNTVYQRTAVHRDTNRPLFNHKFEFDLKEGDLNKRLQLAVWHRDRECK</sequence>
<dbReference type="EMBL" id="UFQT01002804">
    <property type="protein sequence ID" value="SSX34089.1"/>
    <property type="molecule type" value="Genomic_DNA"/>
</dbReference>
<feature type="region of interest" description="Disordered" evidence="1">
    <location>
        <begin position="326"/>
        <end position="362"/>
    </location>
</feature>
<proteinExistence type="predicted"/>
<feature type="compositionally biased region" description="Basic and acidic residues" evidence="1">
    <location>
        <begin position="189"/>
        <end position="208"/>
    </location>
</feature>
<dbReference type="SUPFAM" id="SSF49562">
    <property type="entry name" value="C2 domain (Calcium/lipid-binding domain, CaLB)"/>
    <property type="match status" value="1"/>
</dbReference>
<accession>A0A336MY94</accession>
<feature type="domain" description="C2" evidence="2">
    <location>
        <begin position="508"/>
        <end position="603"/>
    </location>
</feature>
<feature type="compositionally biased region" description="Polar residues" evidence="1">
    <location>
        <begin position="28"/>
        <end position="39"/>
    </location>
</feature>
<dbReference type="Pfam" id="PF00168">
    <property type="entry name" value="C2"/>
    <property type="match status" value="1"/>
</dbReference>
<dbReference type="InterPro" id="IPR035892">
    <property type="entry name" value="C2_domain_sf"/>
</dbReference>
<dbReference type="Pfam" id="PF16056">
    <property type="entry name" value="DUF4799"/>
    <property type="match status" value="1"/>
</dbReference>
<dbReference type="GO" id="GO:0005634">
    <property type="term" value="C:nucleus"/>
    <property type="evidence" value="ECO:0007669"/>
    <property type="project" value="TreeGrafter"/>
</dbReference>
<dbReference type="AlphaFoldDB" id="A0A336MY94"/>
<dbReference type="PANTHER" id="PTHR46848:SF1">
    <property type="entry name" value="REGULATOR OF G-PROTEIN SIGNALING 3"/>
    <property type="match status" value="1"/>
</dbReference>
<feature type="region of interest" description="Disordered" evidence="1">
    <location>
        <begin position="186"/>
        <end position="210"/>
    </location>
</feature>
<evidence type="ECO:0000256" key="1">
    <source>
        <dbReference type="SAM" id="MobiDB-lite"/>
    </source>
</evidence>
<dbReference type="GO" id="GO:0005886">
    <property type="term" value="C:plasma membrane"/>
    <property type="evidence" value="ECO:0007669"/>
    <property type="project" value="TreeGrafter"/>
</dbReference>
<dbReference type="EMBL" id="UFQS01002804">
    <property type="protein sequence ID" value="SSX14692.1"/>
    <property type="molecule type" value="Genomic_DNA"/>
</dbReference>
<dbReference type="Gene3D" id="2.60.40.150">
    <property type="entry name" value="C2 domain"/>
    <property type="match status" value="1"/>
</dbReference>
<feature type="region of interest" description="Disordered" evidence="1">
    <location>
        <begin position="1"/>
        <end position="41"/>
    </location>
</feature>
<feature type="region of interest" description="Disordered" evidence="1">
    <location>
        <begin position="98"/>
        <end position="121"/>
    </location>
</feature>
<name>A0A336MY94_CULSO</name>
<reference evidence="3" key="1">
    <citation type="submission" date="2018-04" db="EMBL/GenBank/DDBJ databases">
        <authorList>
            <person name="Go L.Y."/>
            <person name="Mitchell J.A."/>
        </authorList>
    </citation>
    <scope>NUCLEOTIDE SEQUENCE</scope>
    <source>
        <tissue evidence="3">Whole organism</tissue>
    </source>
</reference>
<organism evidence="4">
    <name type="scientific">Culicoides sonorensis</name>
    <name type="common">Biting midge</name>
    <dbReference type="NCBI Taxonomy" id="179676"/>
    <lineage>
        <taxon>Eukaryota</taxon>
        <taxon>Metazoa</taxon>
        <taxon>Ecdysozoa</taxon>
        <taxon>Arthropoda</taxon>
        <taxon>Hexapoda</taxon>
        <taxon>Insecta</taxon>
        <taxon>Pterygota</taxon>
        <taxon>Neoptera</taxon>
        <taxon>Endopterygota</taxon>
        <taxon>Diptera</taxon>
        <taxon>Nematocera</taxon>
        <taxon>Chironomoidea</taxon>
        <taxon>Ceratopogonidae</taxon>
        <taxon>Ceratopogoninae</taxon>
        <taxon>Culicoides</taxon>
        <taxon>Monoculicoides</taxon>
    </lineage>
</organism>